<dbReference type="Proteomes" id="UP000198995">
    <property type="component" value="Unassembled WGS sequence"/>
</dbReference>
<dbReference type="AlphaFoldDB" id="A0A1G6VX32"/>
<protein>
    <recommendedName>
        <fullName evidence="3">Replication initiator protein A (RepA) N-terminus</fullName>
    </recommendedName>
</protein>
<dbReference type="OrthoDB" id="1794688at2"/>
<sequence>MIKEMLNGPSIVLDPVLFRAVGLKEALVLQVLSVRIEENKIAGRNFQKGRYWVDKPMREWQEDEFSFLTFDTLKRTFTRLREKDLILVDKFNLDGRDQTNWYAVNEDKLKQIYQETKTEKKRPVKRLGGKNHAN</sequence>
<proteinExistence type="predicted"/>
<evidence type="ECO:0000313" key="2">
    <source>
        <dbReference type="Proteomes" id="UP000198995"/>
    </source>
</evidence>
<dbReference type="EMBL" id="FNAF01000004">
    <property type="protein sequence ID" value="SDD57973.1"/>
    <property type="molecule type" value="Genomic_DNA"/>
</dbReference>
<reference evidence="1 2" key="1">
    <citation type="submission" date="2016-10" db="EMBL/GenBank/DDBJ databases">
        <authorList>
            <person name="de Groot N.N."/>
        </authorList>
    </citation>
    <scope>NUCLEOTIDE SEQUENCE [LARGE SCALE GENOMIC DNA]</scope>
    <source>
        <strain evidence="1 2">DSM 20475</strain>
    </source>
</reference>
<evidence type="ECO:0000313" key="1">
    <source>
        <dbReference type="EMBL" id="SDD57973.1"/>
    </source>
</evidence>
<gene>
    <name evidence="1" type="ORF">SAMN04489866_104162</name>
</gene>
<dbReference type="STRING" id="2741.SAMN04489866_104162"/>
<dbReference type="RefSeq" id="WP_091791622.1">
    <property type="nucleotide sequence ID" value="NZ_FNAF01000004.1"/>
</dbReference>
<keyword evidence="2" id="KW-1185">Reference proteome</keyword>
<name>A0A1G6VX32_PEPNI</name>
<accession>A0A1G6VX32</accession>
<organism evidence="1 2">
    <name type="scientific">Peptococcus niger</name>
    <dbReference type="NCBI Taxonomy" id="2741"/>
    <lineage>
        <taxon>Bacteria</taxon>
        <taxon>Bacillati</taxon>
        <taxon>Bacillota</taxon>
        <taxon>Clostridia</taxon>
        <taxon>Eubacteriales</taxon>
        <taxon>Peptococcaceae</taxon>
        <taxon>Peptococcus</taxon>
    </lineage>
</organism>
<evidence type="ECO:0008006" key="3">
    <source>
        <dbReference type="Google" id="ProtNLM"/>
    </source>
</evidence>